<dbReference type="SUPFAM" id="SSF57903">
    <property type="entry name" value="FYVE/PHD zinc finger"/>
    <property type="match status" value="1"/>
</dbReference>
<dbReference type="Pfam" id="PF01363">
    <property type="entry name" value="FYVE"/>
    <property type="match status" value="1"/>
</dbReference>
<evidence type="ECO:0000256" key="4">
    <source>
        <dbReference type="PROSITE-ProRule" id="PRU00091"/>
    </source>
</evidence>
<evidence type="ECO:0000313" key="6">
    <source>
        <dbReference type="EMBL" id="UYV73174.1"/>
    </source>
</evidence>
<dbReference type="CDD" id="cd15725">
    <property type="entry name" value="FYVE_PIKfyve_Fab1"/>
    <property type="match status" value="1"/>
</dbReference>
<dbReference type="InterPro" id="IPR000306">
    <property type="entry name" value="Znf_FYVE"/>
</dbReference>
<evidence type="ECO:0000256" key="3">
    <source>
        <dbReference type="ARBA" id="ARBA00022833"/>
    </source>
</evidence>
<dbReference type="PANTHER" id="PTHR46715">
    <property type="entry name" value="1-PHOSPHATIDYLINOSITOL 3-PHOSPHATE 5-KINASE"/>
    <property type="match status" value="1"/>
</dbReference>
<keyword evidence="2 4" id="KW-0863">Zinc-finger</keyword>
<keyword evidence="7" id="KW-1185">Reference proteome</keyword>
<feature type="domain" description="FYVE-type" evidence="5">
    <location>
        <begin position="35"/>
        <end position="90"/>
    </location>
</feature>
<dbReference type="InterPro" id="IPR017455">
    <property type="entry name" value="Znf_FYVE-rel"/>
</dbReference>
<gene>
    <name evidence="6" type="ORF">LAZ67_10002085</name>
</gene>
<keyword evidence="1" id="KW-0479">Metal-binding</keyword>
<protein>
    <submittedName>
        <fullName evidence="6">PIKFYVE</fullName>
    </submittedName>
</protein>
<dbReference type="Gene3D" id="3.30.40.10">
    <property type="entry name" value="Zinc/RING finger domain, C3HC4 (zinc finger)"/>
    <property type="match status" value="1"/>
</dbReference>
<sequence length="156" mass="17851">MATILRRISNLLDRSDNPMLQDYNESDFKQYWMPDSNCRECYECGDKFTAFRRRHHCRICGQIFCSRCCNQGIPGKIMGYLGDLRACTYCCKVVLAYIRSLDSDLSSDVRALKESLQLKFGTSPPSISTPSSPFWSASIKRKSSMGFREEEIAKAK</sequence>
<dbReference type="Proteomes" id="UP001235939">
    <property type="component" value="Chromosome 10"/>
</dbReference>
<keyword evidence="3" id="KW-0862">Zinc</keyword>
<accession>A0ABY6KWY9</accession>
<dbReference type="PROSITE" id="PS50178">
    <property type="entry name" value="ZF_FYVE"/>
    <property type="match status" value="1"/>
</dbReference>
<evidence type="ECO:0000256" key="2">
    <source>
        <dbReference type="ARBA" id="ARBA00022771"/>
    </source>
</evidence>
<proteinExistence type="predicted"/>
<dbReference type="InterPro" id="IPR011011">
    <property type="entry name" value="Znf_FYVE_PHD"/>
</dbReference>
<dbReference type="SMART" id="SM00064">
    <property type="entry name" value="FYVE"/>
    <property type="match status" value="1"/>
</dbReference>
<name>A0ABY6KWY9_9ARAC</name>
<dbReference type="InterPro" id="IPR043548">
    <property type="entry name" value="PIKfyve"/>
</dbReference>
<dbReference type="InterPro" id="IPR013083">
    <property type="entry name" value="Znf_RING/FYVE/PHD"/>
</dbReference>
<reference evidence="6 7" key="1">
    <citation type="submission" date="2022-01" db="EMBL/GenBank/DDBJ databases">
        <title>A chromosomal length assembly of Cordylochernes scorpioides.</title>
        <authorList>
            <person name="Zeh D."/>
            <person name="Zeh J."/>
        </authorList>
    </citation>
    <scope>NUCLEOTIDE SEQUENCE [LARGE SCALE GENOMIC DNA]</scope>
    <source>
        <strain evidence="6">IN4F17</strain>
        <tissue evidence="6">Whole Body</tissue>
    </source>
</reference>
<dbReference type="EMBL" id="CP092872">
    <property type="protein sequence ID" value="UYV73174.1"/>
    <property type="molecule type" value="Genomic_DNA"/>
</dbReference>
<evidence type="ECO:0000313" key="7">
    <source>
        <dbReference type="Proteomes" id="UP001235939"/>
    </source>
</evidence>
<dbReference type="PANTHER" id="PTHR46715:SF1">
    <property type="entry name" value="1-PHOSPHATIDYLINOSITOL 3-PHOSPHATE 5-KINASE"/>
    <property type="match status" value="1"/>
</dbReference>
<evidence type="ECO:0000259" key="5">
    <source>
        <dbReference type="PROSITE" id="PS50178"/>
    </source>
</evidence>
<organism evidence="6 7">
    <name type="scientific">Cordylochernes scorpioides</name>
    <dbReference type="NCBI Taxonomy" id="51811"/>
    <lineage>
        <taxon>Eukaryota</taxon>
        <taxon>Metazoa</taxon>
        <taxon>Ecdysozoa</taxon>
        <taxon>Arthropoda</taxon>
        <taxon>Chelicerata</taxon>
        <taxon>Arachnida</taxon>
        <taxon>Pseudoscorpiones</taxon>
        <taxon>Cheliferoidea</taxon>
        <taxon>Chernetidae</taxon>
        <taxon>Cordylochernes</taxon>
    </lineage>
</organism>
<evidence type="ECO:0000256" key="1">
    <source>
        <dbReference type="ARBA" id="ARBA00022723"/>
    </source>
</evidence>